<dbReference type="GO" id="GO:0005737">
    <property type="term" value="C:cytoplasm"/>
    <property type="evidence" value="ECO:0007669"/>
    <property type="project" value="TreeGrafter"/>
</dbReference>
<dbReference type="GO" id="GO:0006508">
    <property type="term" value="P:proteolysis"/>
    <property type="evidence" value="ECO:0007669"/>
    <property type="project" value="UniProtKB-KW"/>
</dbReference>
<dbReference type="InterPro" id="IPR024571">
    <property type="entry name" value="ERAP1-like_C_dom"/>
</dbReference>
<comment type="similarity">
    <text evidence="2 12">Belongs to the peptidase M1 family.</text>
</comment>
<dbReference type="InterPro" id="IPR001930">
    <property type="entry name" value="Peptidase_M1"/>
</dbReference>
<evidence type="ECO:0000313" key="16">
    <source>
        <dbReference type="EMBL" id="CAA9285537.1"/>
    </source>
</evidence>
<evidence type="ECO:0000256" key="2">
    <source>
        <dbReference type="ARBA" id="ARBA00010136"/>
    </source>
</evidence>
<dbReference type="SUPFAM" id="SSF63737">
    <property type="entry name" value="Leukotriene A4 hydrolase N-terminal domain"/>
    <property type="match status" value="1"/>
</dbReference>
<evidence type="ECO:0000256" key="5">
    <source>
        <dbReference type="ARBA" id="ARBA00022723"/>
    </source>
</evidence>
<dbReference type="EC" id="3.4.11.-" evidence="12"/>
<feature type="domain" description="ERAP1-like C-terminal" evidence="14">
    <location>
        <begin position="523"/>
        <end position="836"/>
    </location>
</feature>
<evidence type="ECO:0000256" key="12">
    <source>
        <dbReference type="RuleBase" id="RU364040"/>
    </source>
</evidence>
<dbReference type="PANTHER" id="PTHR11533">
    <property type="entry name" value="PROTEASE M1 ZINC METALLOPROTEASE"/>
    <property type="match status" value="1"/>
</dbReference>
<keyword evidence="8 12" id="KW-0482">Metalloprotease</keyword>
<evidence type="ECO:0000259" key="15">
    <source>
        <dbReference type="Pfam" id="PF17900"/>
    </source>
</evidence>
<feature type="domain" description="Aminopeptidase N-like N-terminal" evidence="15">
    <location>
        <begin position="14"/>
        <end position="191"/>
    </location>
</feature>
<dbReference type="SUPFAM" id="SSF55486">
    <property type="entry name" value="Metalloproteases ('zincins'), catalytic domain"/>
    <property type="match status" value="1"/>
</dbReference>
<evidence type="ECO:0000256" key="8">
    <source>
        <dbReference type="ARBA" id="ARBA00023049"/>
    </source>
</evidence>
<dbReference type="GO" id="GO:0043171">
    <property type="term" value="P:peptide catabolic process"/>
    <property type="evidence" value="ECO:0007669"/>
    <property type="project" value="TreeGrafter"/>
</dbReference>
<dbReference type="Pfam" id="PF11838">
    <property type="entry name" value="ERAP1_C"/>
    <property type="match status" value="1"/>
</dbReference>
<feature type="domain" description="Peptidase M1 membrane alanine aminopeptidase" evidence="13">
    <location>
        <begin position="226"/>
        <end position="442"/>
    </location>
</feature>
<dbReference type="AlphaFoldDB" id="A0A6J4JRY2"/>
<keyword evidence="5 10" id="KW-0479">Metal-binding</keyword>
<dbReference type="InterPro" id="IPR014782">
    <property type="entry name" value="Peptidase_M1_dom"/>
</dbReference>
<organism evidence="16">
    <name type="scientific">uncultured Chloroflexia bacterium</name>
    <dbReference type="NCBI Taxonomy" id="1672391"/>
    <lineage>
        <taxon>Bacteria</taxon>
        <taxon>Bacillati</taxon>
        <taxon>Chloroflexota</taxon>
        <taxon>Chloroflexia</taxon>
        <taxon>environmental samples</taxon>
    </lineage>
</organism>
<evidence type="ECO:0000256" key="7">
    <source>
        <dbReference type="ARBA" id="ARBA00022833"/>
    </source>
</evidence>
<evidence type="ECO:0000256" key="11">
    <source>
        <dbReference type="PIRSR" id="PIRSR634016-4"/>
    </source>
</evidence>
<gene>
    <name evidence="16" type="ORF">AVDCRST_MAG26-3697</name>
</gene>
<dbReference type="GO" id="GO:0005615">
    <property type="term" value="C:extracellular space"/>
    <property type="evidence" value="ECO:0007669"/>
    <property type="project" value="TreeGrafter"/>
</dbReference>
<dbReference type="InterPro" id="IPR034016">
    <property type="entry name" value="M1_APN-typ"/>
</dbReference>
<dbReference type="InterPro" id="IPR050344">
    <property type="entry name" value="Peptidase_M1_aminopeptidases"/>
</dbReference>
<evidence type="ECO:0000256" key="6">
    <source>
        <dbReference type="ARBA" id="ARBA00022801"/>
    </source>
</evidence>
<dbReference type="PANTHER" id="PTHR11533:SF174">
    <property type="entry name" value="PUROMYCIN-SENSITIVE AMINOPEPTIDASE-RELATED"/>
    <property type="match status" value="1"/>
</dbReference>
<dbReference type="GO" id="GO:0016285">
    <property type="term" value="F:alanyl aminopeptidase activity"/>
    <property type="evidence" value="ECO:0007669"/>
    <property type="project" value="UniProtKB-EC"/>
</dbReference>
<keyword evidence="3 12" id="KW-0031">Aminopeptidase</keyword>
<dbReference type="Pfam" id="PF17900">
    <property type="entry name" value="Peptidase_M1_N"/>
    <property type="match status" value="1"/>
</dbReference>
<dbReference type="InterPro" id="IPR027268">
    <property type="entry name" value="Peptidase_M4/M1_CTD_sf"/>
</dbReference>
<dbReference type="Gene3D" id="2.60.40.1730">
    <property type="entry name" value="tricorn interacting facor f3 domain"/>
    <property type="match status" value="1"/>
</dbReference>
<keyword evidence="6 12" id="KW-0378">Hydrolase</keyword>
<feature type="binding site" evidence="10">
    <location>
        <position position="302"/>
    </location>
    <ligand>
        <name>Zn(2+)</name>
        <dbReference type="ChEBI" id="CHEBI:29105"/>
        <note>catalytic</note>
    </ligand>
</feature>
<comment type="catalytic activity">
    <reaction evidence="1">
        <text>Release of an N-terminal amino acid, Xaa-|-Yaa- from a peptide, amide or arylamide. Xaa is preferably Ala, but may be most amino acids including Pro (slow action). When a terminal hydrophobic residue is followed by a prolyl residue, the two may be released as an intact Xaa-Pro dipeptide.</text>
        <dbReference type="EC" id="3.4.11.2"/>
    </reaction>
</comment>
<dbReference type="GO" id="GO:0042277">
    <property type="term" value="F:peptide binding"/>
    <property type="evidence" value="ECO:0007669"/>
    <property type="project" value="TreeGrafter"/>
</dbReference>
<name>A0A6J4JRY2_9CHLR</name>
<proteinExistence type="inferred from homology"/>
<comment type="cofactor">
    <cofactor evidence="10 12">
        <name>Zn(2+)</name>
        <dbReference type="ChEBI" id="CHEBI:29105"/>
    </cofactor>
    <text evidence="10 12">Binds 1 zinc ion per subunit.</text>
</comment>
<dbReference type="Pfam" id="PF01433">
    <property type="entry name" value="Peptidase_M1"/>
    <property type="match status" value="1"/>
</dbReference>
<evidence type="ECO:0000256" key="3">
    <source>
        <dbReference type="ARBA" id="ARBA00022438"/>
    </source>
</evidence>
<protein>
    <recommendedName>
        <fullName evidence="12">Aminopeptidase</fullName>
        <ecNumber evidence="12">3.4.11.-</ecNumber>
    </recommendedName>
</protein>
<dbReference type="Gene3D" id="2.60.40.1910">
    <property type="match status" value="1"/>
</dbReference>
<feature type="site" description="Transition state stabilizer" evidence="11">
    <location>
        <position position="383"/>
    </location>
</feature>
<accession>A0A6J4JRY2</accession>
<dbReference type="InterPro" id="IPR042097">
    <property type="entry name" value="Aminopeptidase_N-like_N_sf"/>
</dbReference>
<dbReference type="CDD" id="cd09601">
    <property type="entry name" value="M1_APN-Q_like"/>
    <property type="match status" value="1"/>
</dbReference>
<keyword evidence="7 10" id="KW-0862">Zinc</keyword>
<evidence type="ECO:0000256" key="10">
    <source>
        <dbReference type="PIRSR" id="PIRSR634016-3"/>
    </source>
</evidence>
<dbReference type="GO" id="GO:0070006">
    <property type="term" value="F:metalloaminopeptidase activity"/>
    <property type="evidence" value="ECO:0007669"/>
    <property type="project" value="TreeGrafter"/>
</dbReference>
<keyword evidence="4 12" id="KW-0645">Protease</keyword>
<feature type="active site" description="Proton acceptor" evidence="9">
    <location>
        <position position="299"/>
    </location>
</feature>
<dbReference type="GO" id="GO:0008270">
    <property type="term" value="F:zinc ion binding"/>
    <property type="evidence" value="ECO:0007669"/>
    <property type="project" value="UniProtKB-UniRule"/>
</dbReference>
<dbReference type="EMBL" id="CADCTK010000861">
    <property type="protein sequence ID" value="CAA9285537.1"/>
    <property type="molecule type" value="Genomic_DNA"/>
</dbReference>
<reference evidence="16" key="1">
    <citation type="submission" date="2020-02" db="EMBL/GenBank/DDBJ databases">
        <authorList>
            <person name="Meier V. D."/>
        </authorList>
    </citation>
    <scope>NUCLEOTIDE SEQUENCE</scope>
    <source>
        <strain evidence="16">AVDCRST_MAG26</strain>
    </source>
</reference>
<evidence type="ECO:0000259" key="14">
    <source>
        <dbReference type="Pfam" id="PF11838"/>
    </source>
</evidence>
<dbReference type="Gene3D" id="1.10.390.10">
    <property type="entry name" value="Neutral Protease Domain 2"/>
    <property type="match status" value="1"/>
</dbReference>
<feature type="binding site" evidence="10">
    <location>
        <position position="298"/>
    </location>
    <ligand>
        <name>Zn(2+)</name>
        <dbReference type="ChEBI" id="CHEBI:29105"/>
        <note>catalytic</note>
    </ligand>
</feature>
<evidence type="ECO:0000256" key="4">
    <source>
        <dbReference type="ARBA" id="ARBA00022670"/>
    </source>
</evidence>
<dbReference type="PRINTS" id="PR00756">
    <property type="entry name" value="ALADIPTASE"/>
</dbReference>
<dbReference type="Gene3D" id="1.25.50.20">
    <property type="match status" value="1"/>
</dbReference>
<feature type="binding site" evidence="10">
    <location>
        <position position="321"/>
    </location>
    <ligand>
        <name>Zn(2+)</name>
        <dbReference type="ChEBI" id="CHEBI:29105"/>
        <note>catalytic</note>
    </ligand>
</feature>
<evidence type="ECO:0000259" key="13">
    <source>
        <dbReference type="Pfam" id="PF01433"/>
    </source>
</evidence>
<dbReference type="FunFam" id="1.10.390.10:FF:000001">
    <property type="entry name" value="Aminopeptidase"/>
    <property type="match status" value="1"/>
</dbReference>
<sequence>MNPKAYRLPTYVLPRRYDVEIEARLGSDTFKGSVVIQLEVTEARDVIELHALDLQISQARLTAGRDTREGTVELDGEREIALIRFSTPLPVGNATLELAFEGTLCGGLQGLYLAADGPEQMLATQCQATDARRIFPCFDEPEFKALFAYRITTDAQATVLANGPLNSVWESEDGTSRTWSFAPTKLMSTYLVAFVAGDIASTPEEIIQGTPIRVWGLRGKELLGQFAHDYTTRLLPWYEDYFGVPYHYDKYDQVAVPGFAGGAMENCGLVLFRQSALLMDPKTTSWEQEKWIALVVAHEFAHMWFGNLVTMQWWDDLWLNEAFAEWIAFKVVDQLSPDYAIWDDFQNEKRGALATDALATTHPIYNPVGTPAEAQEMFDSITYIKGCSVLRMLENFLGEAPFRAGIRTYMREFGERNAAGADLWRHLQNASDAPVTAIMQSWITQSGYPVVTAAVEGEGRDTALRLRQERFFSSPHAKEGADQRWHVPLVIRYEDDAGEHELRFDLAEQEDVCPLAVDGTLRWCYANANEIGFYRQHLSDQLLDGLLRHLDRLTPSEQMGLLGDQWALTRGGRQNIGRFLDVLAAMSRIDNYNVTGEIVDRLHTIEDLLDDAGDEALQRFHEWVDATFAERQRQLGYEPRPGESLNDAQQRVHVVNAMATIARDEEALSQADRWAECEACDAASVDPNLASIFINASAQAGDARRFDRYLEIYQSRRAAGAAPQQTNRYLRSFASFRDPALVHRTLSLLEEGVLPRESIASVLIGMLRQRHAQKAAWEYIKQHWPTLRERALSAVPYLVGATGSLPISMRDDVVAFFDANLDGLAPMSYARALESMDQLAEFKARTREELIGWFTHQGQALETGATHG</sequence>
<evidence type="ECO:0000256" key="1">
    <source>
        <dbReference type="ARBA" id="ARBA00000098"/>
    </source>
</evidence>
<dbReference type="InterPro" id="IPR045357">
    <property type="entry name" value="Aminopeptidase_N-like_N"/>
</dbReference>
<evidence type="ECO:0000256" key="9">
    <source>
        <dbReference type="PIRSR" id="PIRSR634016-1"/>
    </source>
</evidence>
<dbReference type="GO" id="GO:0016020">
    <property type="term" value="C:membrane"/>
    <property type="evidence" value="ECO:0007669"/>
    <property type="project" value="TreeGrafter"/>
</dbReference>